<keyword evidence="6 9" id="KW-0472">Membrane</keyword>
<feature type="region of interest" description="Disordered" evidence="8">
    <location>
        <begin position="405"/>
        <end position="447"/>
    </location>
</feature>
<keyword evidence="4 9" id="KW-0812">Transmembrane</keyword>
<dbReference type="PATRIC" id="fig|1449976.3.peg.4690"/>
<evidence type="ECO:0000313" key="10">
    <source>
        <dbReference type="EMBL" id="AHH98018.1"/>
    </source>
</evidence>
<comment type="subcellular location">
    <subcellularLocation>
        <location evidence="1">Cell membrane</location>
        <topology evidence="1">Multi-pass membrane protein</topology>
    </subcellularLocation>
</comment>
<dbReference type="eggNOG" id="COG5650">
    <property type="taxonomic scope" value="Bacteria"/>
</dbReference>
<feature type="transmembrane region" description="Helical" evidence="9">
    <location>
        <begin position="176"/>
        <end position="197"/>
    </location>
</feature>
<gene>
    <name evidence="10" type="ORF">KALB_4656</name>
</gene>
<proteinExistence type="inferred from homology"/>
<feature type="transmembrane region" description="Helical" evidence="9">
    <location>
        <begin position="15"/>
        <end position="39"/>
    </location>
</feature>
<evidence type="ECO:0000256" key="3">
    <source>
        <dbReference type="ARBA" id="ARBA00022679"/>
    </source>
</evidence>
<keyword evidence="5 9" id="KW-1133">Transmembrane helix</keyword>
<evidence type="ECO:0000256" key="4">
    <source>
        <dbReference type="ARBA" id="ARBA00022692"/>
    </source>
</evidence>
<keyword evidence="11" id="KW-1185">Reference proteome</keyword>
<keyword evidence="3" id="KW-0808">Transferase</keyword>
<comment type="similarity">
    <text evidence="7">Belongs to the glycosyltransferase 87 family.</text>
</comment>
<feature type="transmembrane region" description="Helical" evidence="9">
    <location>
        <begin position="203"/>
        <end position="222"/>
    </location>
</feature>
<feature type="transmembrane region" description="Helical" evidence="9">
    <location>
        <begin position="124"/>
        <end position="142"/>
    </location>
</feature>
<evidence type="ECO:0000256" key="6">
    <source>
        <dbReference type="ARBA" id="ARBA00023136"/>
    </source>
</evidence>
<keyword evidence="2" id="KW-1003">Cell membrane</keyword>
<feature type="transmembrane region" description="Helical" evidence="9">
    <location>
        <begin position="266"/>
        <end position="284"/>
    </location>
</feature>
<dbReference type="HOGENOM" id="CLU_034641_3_0_11"/>
<evidence type="ECO:0008006" key="12">
    <source>
        <dbReference type="Google" id="ProtNLM"/>
    </source>
</evidence>
<evidence type="ECO:0000256" key="7">
    <source>
        <dbReference type="ARBA" id="ARBA00024033"/>
    </source>
</evidence>
<evidence type="ECO:0000256" key="2">
    <source>
        <dbReference type="ARBA" id="ARBA00022475"/>
    </source>
</evidence>
<feature type="transmembrane region" description="Helical" evidence="9">
    <location>
        <begin position="85"/>
        <end position="112"/>
    </location>
</feature>
<dbReference type="EMBL" id="CP007155">
    <property type="protein sequence ID" value="AHH98018.1"/>
    <property type="molecule type" value="Genomic_DNA"/>
</dbReference>
<evidence type="ECO:0000256" key="1">
    <source>
        <dbReference type="ARBA" id="ARBA00004651"/>
    </source>
</evidence>
<reference evidence="10 11" key="1">
    <citation type="journal article" date="2014" name="BMC Genomics">
        <title>Complete genome sequence of producer of the glycopeptide antibiotic Aculeximycin Kutzneria albida DSM 43870T, a representative of minor genus of Pseudonocardiaceae.</title>
        <authorList>
            <person name="Rebets Y."/>
            <person name="Tokovenko B."/>
            <person name="Lushchyk I."/>
            <person name="Ruckert C."/>
            <person name="Zaburannyi N."/>
            <person name="Bechthold A."/>
            <person name="Kalinowski J."/>
            <person name="Luzhetskyy A."/>
        </authorList>
    </citation>
    <scope>NUCLEOTIDE SEQUENCE [LARGE SCALE GENOMIC DNA]</scope>
    <source>
        <strain evidence="10">DSM 43870</strain>
    </source>
</reference>
<name>W5WA54_9PSEU</name>
<accession>W5WA54</accession>
<dbReference type="GO" id="GO:0005886">
    <property type="term" value="C:plasma membrane"/>
    <property type="evidence" value="ECO:0007669"/>
    <property type="project" value="UniProtKB-SubCell"/>
</dbReference>
<dbReference type="InterPro" id="IPR018584">
    <property type="entry name" value="GT87"/>
</dbReference>
<feature type="transmembrane region" description="Helical" evidence="9">
    <location>
        <begin position="330"/>
        <end position="347"/>
    </location>
</feature>
<dbReference type="AlphaFoldDB" id="W5WA54"/>
<dbReference type="Pfam" id="PF09594">
    <property type="entry name" value="GT87"/>
    <property type="match status" value="1"/>
</dbReference>
<dbReference type="STRING" id="1449976.KALB_4656"/>
<evidence type="ECO:0000256" key="5">
    <source>
        <dbReference type="ARBA" id="ARBA00022989"/>
    </source>
</evidence>
<sequence length="447" mass="48101">MFDHPRTTYPPAMRIWWLAGVLITVVTAVVVGLGISGLIDLQVYRAGGWSWIHGVELYGPGFPSPVPGPHVPDIDSPLPFTYPPVAAVVFAPLAWASWPVSIVVITLAGLLALSGSTLLIARELGRPAACGLLAATLGLLTGPVRETLMLGQVNLLLMALVLVDCLLPVRRWPRGLLVGLAAAIKLTPAVFVLYFLARKDWRAALTSVGSFLVATLVGWLAAPEDSLRYWTATLFDSTRIGRPEYSANQSLRGALHRLGLPDLVETSLWIGLIAAVLVVAWIAMRKVDRLTALLVAAAVALLCSPVSWSHHWVWVLPALMIGWYRGGNRWALGLVTAVFLIGPQWMLPTFYGREFAWSWWQHLLGDSFVLVGLGFIAWAATRPRSTPDSPRIVLDLGPAVRRLSGSGVAPVGREDPGHSDALVHPPVRVGESPSTAGSDRNPAASGT</sequence>
<dbReference type="KEGG" id="kal:KALB_4656"/>
<organism evidence="10 11">
    <name type="scientific">Kutzneria albida DSM 43870</name>
    <dbReference type="NCBI Taxonomy" id="1449976"/>
    <lineage>
        <taxon>Bacteria</taxon>
        <taxon>Bacillati</taxon>
        <taxon>Actinomycetota</taxon>
        <taxon>Actinomycetes</taxon>
        <taxon>Pseudonocardiales</taxon>
        <taxon>Pseudonocardiaceae</taxon>
        <taxon>Kutzneria</taxon>
    </lineage>
</organism>
<dbReference type="Proteomes" id="UP000019225">
    <property type="component" value="Chromosome"/>
</dbReference>
<feature type="compositionally biased region" description="Polar residues" evidence="8">
    <location>
        <begin position="432"/>
        <end position="447"/>
    </location>
</feature>
<feature type="transmembrane region" description="Helical" evidence="9">
    <location>
        <begin position="359"/>
        <end position="381"/>
    </location>
</feature>
<evidence type="ECO:0000256" key="9">
    <source>
        <dbReference type="SAM" id="Phobius"/>
    </source>
</evidence>
<evidence type="ECO:0000313" key="11">
    <source>
        <dbReference type="Proteomes" id="UP000019225"/>
    </source>
</evidence>
<dbReference type="GO" id="GO:0016758">
    <property type="term" value="F:hexosyltransferase activity"/>
    <property type="evidence" value="ECO:0007669"/>
    <property type="project" value="InterPro"/>
</dbReference>
<protein>
    <recommendedName>
        <fullName evidence="12">Integral membrane protein</fullName>
    </recommendedName>
</protein>
<evidence type="ECO:0000256" key="8">
    <source>
        <dbReference type="SAM" id="MobiDB-lite"/>
    </source>
</evidence>
<feature type="transmembrane region" description="Helical" evidence="9">
    <location>
        <begin position="290"/>
        <end position="309"/>
    </location>
</feature>